<proteinExistence type="evidence at transcript level"/>
<accession>H9A5Q0</accession>
<reference evidence="2" key="3">
    <citation type="journal article" date="2016" name="Sci. Rep.">
        <title>The chemosensory receptors of codling moth Cydia pomonella-expression in larvae and adults.</title>
        <authorList>
            <person name="Walker W.B.III."/>
            <person name="Gonzalez F."/>
            <person name="Garczynski S.F."/>
            <person name="Witzgall P."/>
        </authorList>
    </citation>
    <scope>NUCLEOTIDE SEQUENCE</scope>
</reference>
<feature type="transmembrane region" description="Helical" evidence="1">
    <location>
        <begin position="51"/>
        <end position="70"/>
    </location>
</feature>
<keyword evidence="1" id="KW-0812">Transmembrane</keyword>
<reference evidence="2" key="2">
    <citation type="submission" date="2015-09" db="EMBL/GenBank/DDBJ databases">
        <authorList>
            <person name="Jackson K.R."/>
            <person name="Lunt B.L."/>
            <person name="Fisher J.N.B."/>
            <person name="Gardner A.V."/>
            <person name="Bailey M.E."/>
            <person name="Deus L.M."/>
            <person name="Earl A.S."/>
            <person name="Gibby P.D."/>
            <person name="Hartmann K.A."/>
            <person name="Liu J.E."/>
            <person name="Manci A.M."/>
            <person name="Nielsen D.A."/>
            <person name="Solomon M.B."/>
            <person name="Breakwell D.P."/>
            <person name="Burnett S.H."/>
            <person name="Grose J.H."/>
        </authorList>
    </citation>
    <scope>NUCLEOTIDE SEQUENCE</scope>
</reference>
<feature type="transmembrane region" description="Helical" evidence="1">
    <location>
        <begin position="135"/>
        <end position="153"/>
    </location>
</feature>
<keyword evidence="1" id="KW-1133">Transmembrane helix</keyword>
<feature type="transmembrane region" description="Helical" evidence="1">
    <location>
        <begin position="82"/>
        <end position="99"/>
    </location>
</feature>
<reference evidence="2" key="1">
    <citation type="journal article" date="2012" name="PLoS ONE">
        <title>Putative Chemosensory Receptors of the Codling Moth, Cydia pomonella, Identified by Antennal Transcriptome Analysis.</title>
        <authorList>
            <person name="Bengtsson J.M."/>
            <person name="Trona F."/>
            <person name="Montagne N."/>
            <person name="Anfora G."/>
            <person name="Ignell R."/>
            <person name="Witzgall P."/>
            <person name="Jacquin-Joly E."/>
        </authorList>
    </citation>
    <scope>NUCLEOTIDE SEQUENCE</scope>
</reference>
<dbReference type="EMBL" id="JN836700">
    <property type="protein sequence ID" value="AFC91740.2"/>
    <property type="molecule type" value="mRNA"/>
</dbReference>
<keyword evidence="2" id="KW-0675">Receptor</keyword>
<sequence length="197" mass="23104">MESREYRKNKTTELFHNLDKVIYVFSGMNFWIDDNDIPKLVFNAYKRISKVINVAIVLFMMAEIGSFFTQNNLTEKQKHDRVFMPFSHIILYSFTLSLSHHKETVTEILFTLAVCLKEDFNDEETERVMLKRIRIYVSAFVVICLNALVFYGIEGLAQVLFSGKRIYYILLTNINTSNLSSDKKIVYRSYVFQTNAT</sequence>
<dbReference type="AlphaFoldDB" id="H9A5Q0"/>
<evidence type="ECO:0000256" key="1">
    <source>
        <dbReference type="SAM" id="Phobius"/>
    </source>
</evidence>
<name>H9A5Q0_CYDPO</name>
<protein>
    <submittedName>
        <fullName evidence="2">Putative odorant receptor OR66</fullName>
    </submittedName>
</protein>
<evidence type="ECO:0000313" key="2">
    <source>
        <dbReference type="EMBL" id="AFC91740.2"/>
    </source>
</evidence>
<keyword evidence="1" id="KW-0472">Membrane</keyword>
<organism evidence="2">
    <name type="scientific">Cydia pomonella</name>
    <name type="common">Codling moth</name>
    <dbReference type="NCBI Taxonomy" id="82600"/>
    <lineage>
        <taxon>Eukaryota</taxon>
        <taxon>Metazoa</taxon>
        <taxon>Ecdysozoa</taxon>
        <taxon>Arthropoda</taxon>
        <taxon>Hexapoda</taxon>
        <taxon>Insecta</taxon>
        <taxon>Pterygota</taxon>
        <taxon>Neoptera</taxon>
        <taxon>Endopterygota</taxon>
        <taxon>Lepidoptera</taxon>
        <taxon>Glossata</taxon>
        <taxon>Ditrysia</taxon>
        <taxon>Tortricoidea</taxon>
        <taxon>Tortricidae</taxon>
        <taxon>Olethreutinae</taxon>
        <taxon>Grapholitini</taxon>
        <taxon>Cydia</taxon>
    </lineage>
</organism>